<dbReference type="PANTHER" id="PTHR10559">
    <property type="entry name" value="TRANSCOBALAMIN-1/GASTRIC INTRINSIC FACTOR"/>
    <property type="match status" value="1"/>
</dbReference>
<feature type="compositionally biased region" description="Basic and acidic residues" evidence="5">
    <location>
        <begin position="337"/>
        <end position="353"/>
    </location>
</feature>
<dbReference type="Pfam" id="PF01122">
    <property type="entry name" value="Cobalamin_bind"/>
    <property type="match status" value="1"/>
</dbReference>
<evidence type="ECO:0000313" key="7">
    <source>
        <dbReference type="EMBL" id="CAG6653570.1"/>
    </source>
</evidence>
<feature type="chain" id="PRO_5034313390" evidence="6">
    <location>
        <begin position="23"/>
        <end position="510"/>
    </location>
</feature>
<accession>A0A8D8WCZ6</accession>
<dbReference type="SUPFAM" id="SSF48239">
    <property type="entry name" value="Terpenoid cyclases/Protein prenyltransferases"/>
    <property type="match status" value="1"/>
</dbReference>
<evidence type="ECO:0000256" key="4">
    <source>
        <dbReference type="PIRSR" id="PIRSR602157-2"/>
    </source>
</evidence>
<proteinExistence type="predicted"/>
<feature type="signal peptide" evidence="6">
    <location>
        <begin position="1"/>
        <end position="22"/>
    </location>
</feature>
<dbReference type="GO" id="GO:0005615">
    <property type="term" value="C:extracellular space"/>
    <property type="evidence" value="ECO:0007669"/>
    <property type="project" value="TreeGrafter"/>
</dbReference>
<protein>
    <submittedName>
        <fullName evidence="7">Uncharacterized protein CG3556</fullName>
    </submittedName>
</protein>
<dbReference type="PANTHER" id="PTHR10559:SF18">
    <property type="entry name" value="TRANSCOBALAMIN II"/>
    <property type="match status" value="1"/>
</dbReference>
<keyword evidence="4" id="KW-1015">Disulfide bond</keyword>
<keyword evidence="3 6" id="KW-0732">Signal</keyword>
<name>A0A8D8WCZ6_9HEMI</name>
<feature type="disulfide bond" evidence="4">
    <location>
        <begin position="158"/>
        <end position="200"/>
    </location>
</feature>
<dbReference type="InterPro" id="IPR051588">
    <property type="entry name" value="Cobalamin_Transport"/>
</dbReference>
<dbReference type="InterPro" id="IPR008930">
    <property type="entry name" value="Terpenoid_cyclase/PrenylTrfase"/>
</dbReference>
<evidence type="ECO:0000256" key="6">
    <source>
        <dbReference type="SAM" id="SignalP"/>
    </source>
</evidence>
<dbReference type="GO" id="GO:0031419">
    <property type="term" value="F:cobalamin binding"/>
    <property type="evidence" value="ECO:0007669"/>
    <property type="project" value="InterPro"/>
</dbReference>
<evidence type="ECO:0000256" key="3">
    <source>
        <dbReference type="ARBA" id="ARBA00022729"/>
    </source>
</evidence>
<organism evidence="7">
    <name type="scientific">Cacopsylla melanoneura</name>
    <dbReference type="NCBI Taxonomy" id="428564"/>
    <lineage>
        <taxon>Eukaryota</taxon>
        <taxon>Metazoa</taxon>
        <taxon>Ecdysozoa</taxon>
        <taxon>Arthropoda</taxon>
        <taxon>Hexapoda</taxon>
        <taxon>Insecta</taxon>
        <taxon>Pterygota</taxon>
        <taxon>Neoptera</taxon>
        <taxon>Paraneoptera</taxon>
        <taxon>Hemiptera</taxon>
        <taxon>Sternorrhyncha</taxon>
        <taxon>Psylloidea</taxon>
        <taxon>Psyllidae</taxon>
        <taxon>Psyllinae</taxon>
        <taxon>Cacopsylla</taxon>
    </lineage>
</organism>
<dbReference type="Gene3D" id="1.50.10.20">
    <property type="match status" value="1"/>
</dbReference>
<sequence>MLPRHLYLLISCLIAVVTLTYARGHAGDKGTPSPKVARALHWILEQRNRNFGWSSGAESAAALTALELTNWGSKLERELSAKQLEIELVLELWRHLDPTHTHHLSHMQPEQLSHYVLALTAVCHDPTNFYGYNLIGSLVHHESDASSTELVLSSLASCVAGGHIRKRNLRRLLDISKNMAPGKSVYPRELSVYLVLAFKCIIHDHKNRNLDAIIKKPTLALASAQERDGGFGSVHATALAIQAFLDEPHDLWNRSAAVDYILRHQAEDGSFNDIATTADVILALSNRSLHLLRDVNCDSPRNITDSELDSGPTLIAFKAPQHTPLPSPTIPLSTTPETKKTVKESKPITDKKLKSGKPQTLTGKKSAPGSNPMKKGPGQSVTKTSDKVEGDKPEKVLVSYSLWVGTNVTAQHSINISTDANSTFYHVMQAAAETDRNFKFQATEWPNGHYVHTLAGFKEEPNSYHYWLLYRLPSVPDPQHPPGNQHVAPTGVDDLLVENGEHYLFWYKKL</sequence>
<dbReference type="InterPro" id="IPR002157">
    <property type="entry name" value="Cbl-bd_prot"/>
</dbReference>
<dbReference type="EMBL" id="HBUF01174267">
    <property type="protein sequence ID" value="CAG6653570.1"/>
    <property type="molecule type" value="Transcribed_RNA"/>
</dbReference>
<dbReference type="Gene3D" id="2.170.130.30">
    <property type="match status" value="1"/>
</dbReference>
<dbReference type="AlphaFoldDB" id="A0A8D8WCZ6"/>
<feature type="region of interest" description="Disordered" evidence="5">
    <location>
        <begin position="318"/>
        <end position="390"/>
    </location>
</feature>
<keyword evidence="2" id="KW-0964">Secreted</keyword>
<evidence type="ECO:0000256" key="2">
    <source>
        <dbReference type="ARBA" id="ARBA00022525"/>
    </source>
</evidence>
<reference evidence="7" key="1">
    <citation type="submission" date="2021-05" db="EMBL/GenBank/DDBJ databases">
        <authorList>
            <person name="Alioto T."/>
            <person name="Alioto T."/>
            <person name="Gomez Garrido J."/>
        </authorList>
    </citation>
    <scope>NUCLEOTIDE SEQUENCE</scope>
</reference>
<evidence type="ECO:0000256" key="1">
    <source>
        <dbReference type="ARBA" id="ARBA00004613"/>
    </source>
</evidence>
<dbReference type="GO" id="GO:0015889">
    <property type="term" value="P:cobalamin transport"/>
    <property type="evidence" value="ECO:0007669"/>
    <property type="project" value="InterPro"/>
</dbReference>
<evidence type="ECO:0000256" key="5">
    <source>
        <dbReference type="SAM" id="MobiDB-lite"/>
    </source>
</evidence>
<comment type="subcellular location">
    <subcellularLocation>
        <location evidence="1">Secreted</location>
    </subcellularLocation>
</comment>